<dbReference type="PANTHER" id="PTHR35910:SF6">
    <property type="entry name" value="2EXR DOMAIN-CONTAINING PROTEIN"/>
    <property type="match status" value="1"/>
</dbReference>
<gene>
    <name evidence="2" type="ORF">ColLi_00889</name>
</gene>
<dbReference type="Proteomes" id="UP001055172">
    <property type="component" value="Unassembled WGS sequence"/>
</dbReference>
<accession>A0AA37GCQ9</accession>
<proteinExistence type="predicted"/>
<dbReference type="Pfam" id="PF20150">
    <property type="entry name" value="2EXR"/>
    <property type="match status" value="1"/>
</dbReference>
<feature type="domain" description="2EXR" evidence="1">
    <location>
        <begin position="3"/>
        <end position="98"/>
    </location>
</feature>
<name>A0AA37GCQ9_9PEZI</name>
<dbReference type="PANTHER" id="PTHR35910">
    <property type="entry name" value="2EXR DOMAIN-CONTAINING PROTEIN"/>
    <property type="match status" value="1"/>
</dbReference>
<dbReference type="AlphaFoldDB" id="A0AA37GCQ9"/>
<protein>
    <recommendedName>
        <fullName evidence="1">2EXR domain-containing protein</fullName>
    </recommendedName>
</protein>
<evidence type="ECO:0000313" key="3">
    <source>
        <dbReference type="Proteomes" id="UP001055172"/>
    </source>
</evidence>
<sequence>MEFHLFGGLPPEIRALIWNFSLPEDEPEVCIPQPTCDTPQSLVVYTAFPVLMHVCYESRQFVQNSRLSGINFISSGSSAIAAGCPAPFRSFRPELDIIFCQNKGPAALDDVSGEDELEPILQETRHLAISGEKEYINLVAWVLLFYFPKLETLSVVVGDPSLDSCFESYFDAPKTRCKLRRISDEHARSTIWGAKKAVDVGIWEPVHLSDCMVQYTGELEKLMAECLEDMDRTIRKSHQWWDDEAKAVRKVKYSTQTFVEYEADGLFRLSEFVEHDDMV</sequence>
<dbReference type="InterPro" id="IPR045518">
    <property type="entry name" value="2EXR"/>
</dbReference>
<dbReference type="EMBL" id="BPPX01000002">
    <property type="protein sequence ID" value="GJC78051.1"/>
    <property type="molecule type" value="Genomic_DNA"/>
</dbReference>
<keyword evidence="3" id="KW-1185">Reference proteome</keyword>
<reference evidence="2 3" key="1">
    <citation type="submission" date="2021-07" db="EMBL/GenBank/DDBJ databases">
        <title>Genome data of Colletotrichum spaethianum.</title>
        <authorList>
            <person name="Utami Y.D."/>
            <person name="Hiruma K."/>
        </authorList>
    </citation>
    <scope>NUCLEOTIDE SEQUENCE [LARGE SCALE GENOMIC DNA]</scope>
    <source>
        <strain evidence="2 3">MAFF 242679</strain>
    </source>
</reference>
<comment type="caution">
    <text evidence="2">The sequence shown here is derived from an EMBL/GenBank/DDBJ whole genome shotgun (WGS) entry which is preliminary data.</text>
</comment>
<evidence type="ECO:0000259" key="1">
    <source>
        <dbReference type="Pfam" id="PF20150"/>
    </source>
</evidence>
<organism evidence="2 3">
    <name type="scientific">Colletotrichum liriopes</name>
    <dbReference type="NCBI Taxonomy" id="708192"/>
    <lineage>
        <taxon>Eukaryota</taxon>
        <taxon>Fungi</taxon>
        <taxon>Dikarya</taxon>
        <taxon>Ascomycota</taxon>
        <taxon>Pezizomycotina</taxon>
        <taxon>Sordariomycetes</taxon>
        <taxon>Hypocreomycetidae</taxon>
        <taxon>Glomerellales</taxon>
        <taxon>Glomerellaceae</taxon>
        <taxon>Colletotrichum</taxon>
        <taxon>Colletotrichum spaethianum species complex</taxon>
    </lineage>
</organism>
<evidence type="ECO:0000313" key="2">
    <source>
        <dbReference type="EMBL" id="GJC78051.1"/>
    </source>
</evidence>